<comment type="caution">
    <text evidence="1">The sequence shown here is derived from an EMBL/GenBank/DDBJ whole genome shotgun (WGS) entry which is preliminary data.</text>
</comment>
<name>A0ABS7G5Y3_9BACT</name>
<dbReference type="InterPro" id="IPR016024">
    <property type="entry name" value="ARM-type_fold"/>
</dbReference>
<dbReference type="Gene3D" id="1.25.10.10">
    <property type="entry name" value="Leucine-rich Repeat Variant"/>
    <property type="match status" value="1"/>
</dbReference>
<evidence type="ECO:0000313" key="1">
    <source>
        <dbReference type="EMBL" id="MBW8682881.1"/>
    </source>
</evidence>
<organism evidence="1 2">
    <name type="scientific">Chitinophaga rhizophila</name>
    <dbReference type="NCBI Taxonomy" id="2866212"/>
    <lineage>
        <taxon>Bacteria</taxon>
        <taxon>Pseudomonadati</taxon>
        <taxon>Bacteroidota</taxon>
        <taxon>Chitinophagia</taxon>
        <taxon>Chitinophagales</taxon>
        <taxon>Chitinophagaceae</taxon>
        <taxon>Chitinophaga</taxon>
    </lineage>
</organism>
<dbReference type="RefSeq" id="WP_220248116.1">
    <property type="nucleotide sequence ID" value="NZ_JAICCF010000001.1"/>
</dbReference>
<evidence type="ECO:0000313" key="2">
    <source>
        <dbReference type="Proteomes" id="UP000812961"/>
    </source>
</evidence>
<dbReference type="Proteomes" id="UP000812961">
    <property type="component" value="Unassembled WGS sequence"/>
</dbReference>
<dbReference type="SUPFAM" id="SSF48371">
    <property type="entry name" value="ARM repeat"/>
    <property type="match status" value="1"/>
</dbReference>
<proteinExistence type="predicted"/>
<reference evidence="1 2" key="1">
    <citation type="submission" date="2021-08" db="EMBL/GenBank/DDBJ databases">
        <title>The genome sequence of Chitinophaga sp. B61.</title>
        <authorList>
            <person name="Zhang X."/>
        </authorList>
    </citation>
    <scope>NUCLEOTIDE SEQUENCE [LARGE SCALE GENOMIC DNA]</scope>
    <source>
        <strain evidence="1 2">B61</strain>
    </source>
</reference>
<accession>A0ABS7G5Y3</accession>
<sequence length="273" mass="30485">MSRNDWSNDKLFDRLLGNKSSRTYWDNVRELCRRPDKDVYKRCVALTKSALPQERRAGIDILSQLGGEERPFEKETLALYLRILPKENDQKVLESLLHAIGHNNKGLDNEGIGKLLPLTAHRYTGVRFALTVAIKGIDKPAAIDILIALSADKDIDIRNWATYSLGAVITRNNKVIREALYARIHDQDEDTRLEAIAGLAIRKDPRVRELIIKELQTGEAGTLLFEAMTALGDPALLPALKQLHKASVKAAGIHPEWLAKLAETIKALSATNN</sequence>
<gene>
    <name evidence="1" type="ORF">K1Y79_00925</name>
</gene>
<protein>
    <submittedName>
        <fullName evidence="1">HEAT repeat domain-containing protein</fullName>
    </submittedName>
</protein>
<keyword evidence="2" id="KW-1185">Reference proteome</keyword>
<dbReference type="InterPro" id="IPR011989">
    <property type="entry name" value="ARM-like"/>
</dbReference>
<dbReference type="EMBL" id="JAICCF010000001">
    <property type="protein sequence ID" value="MBW8682881.1"/>
    <property type="molecule type" value="Genomic_DNA"/>
</dbReference>